<dbReference type="Pfam" id="PF14223">
    <property type="entry name" value="Retrotran_gag_2"/>
    <property type="match status" value="1"/>
</dbReference>
<sequence length="113" mass="12750">MSESGEVKEHAPNMISMIERLEALESSMDYNSRVDLILQSLPDSFSQFIVNFNMNDIEYTLTGLLNKLVSAQSQMKTKGKDVVALAISTSRPSKPKKKKMINEQNVLAPNWEE</sequence>
<accession>A0AB40D5Y8</accession>
<evidence type="ECO:0000313" key="2">
    <source>
        <dbReference type="Proteomes" id="UP001515500"/>
    </source>
</evidence>
<protein>
    <submittedName>
        <fullName evidence="3">Uncharacterized protein LOC120284092</fullName>
    </submittedName>
</protein>
<evidence type="ECO:0000256" key="1">
    <source>
        <dbReference type="SAM" id="MobiDB-lite"/>
    </source>
</evidence>
<evidence type="ECO:0000313" key="3">
    <source>
        <dbReference type="RefSeq" id="XP_039146833.1"/>
    </source>
</evidence>
<dbReference type="GeneID" id="120284092"/>
<keyword evidence="2" id="KW-1185">Reference proteome</keyword>
<dbReference type="Proteomes" id="UP001515500">
    <property type="component" value="Chromosome 19"/>
</dbReference>
<dbReference type="AlphaFoldDB" id="A0AB40D5Y8"/>
<dbReference type="RefSeq" id="XP_039146833.1">
    <property type="nucleotide sequence ID" value="XM_039290899.1"/>
</dbReference>
<name>A0AB40D5Y8_DIOCR</name>
<reference evidence="3" key="1">
    <citation type="submission" date="2025-08" db="UniProtKB">
        <authorList>
            <consortium name="RefSeq"/>
        </authorList>
    </citation>
    <scope>IDENTIFICATION</scope>
</reference>
<feature type="region of interest" description="Disordered" evidence="1">
    <location>
        <begin position="93"/>
        <end position="113"/>
    </location>
</feature>
<organism evidence="2 3">
    <name type="scientific">Dioscorea cayennensis subsp. rotundata</name>
    <name type="common">White Guinea yam</name>
    <name type="synonym">Dioscorea rotundata</name>
    <dbReference type="NCBI Taxonomy" id="55577"/>
    <lineage>
        <taxon>Eukaryota</taxon>
        <taxon>Viridiplantae</taxon>
        <taxon>Streptophyta</taxon>
        <taxon>Embryophyta</taxon>
        <taxon>Tracheophyta</taxon>
        <taxon>Spermatophyta</taxon>
        <taxon>Magnoliopsida</taxon>
        <taxon>Liliopsida</taxon>
        <taxon>Dioscoreales</taxon>
        <taxon>Dioscoreaceae</taxon>
        <taxon>Dioscorea</taxon>
    </lineage>
</organism>
<proteinExistence type="predicted"/>
<gene>
    <name evidence="3" type="primary">LOC120284092</name>
</gene>